<dbReference type="EMBL" id="JALJOQ010000086">
    <property type="protein sequence ID" value="KAK9799812.1"/>
    <property type="molecule type" value="Genomic_DNA"/>
</dbReference>
<evidence type="ECO:0000313" key="4">
    <source>
        <dbReference type="Proteomes" id="UP001465755"/>
    </source>
</evidence>
<accession>A0AAW1NYY3</accession>
<evidence type="ECO:0000256" key="2">
    <source>
        <dbReference type="ARBA" id="ARBA00024408"/>
    </source>
</evidence>
<dbReference type="InterPro" id="IPR044760">
    <property type="entry name" value="TRAPPC2L"/>
</dbReference>
<reference evidence="3 4" key="1">
    <citation type="journal article" date="2024" name="Nat. Commun.">
        <title>Phylogenomics reveals the evolutionary origins of lichenization in chlorophyte algae.</title>
        <authorList>
            <person name="Puginier C."/>
            <person name="Libourel C."/>
            <person name="Otte J."/>
            <person name="Skaloud P."/>
            <person name="Haon M."/>
            <person name="Grisel S."/>
            <person name="Petersen M."/>
            <person name="Berrin J.G."/>
            <person name="Delaux P.M."/>
            <person name="Dal Grande F."/>
            <person name="Keller J."/>
        </authorList>
    </citation>
    <scope>NUCLEOTIDE SEQUENCE [LARGE SCALE GENOMIC DNA]</scope>
    <source>
        <strain evidence="3 4">SAG 2036</strain>
    </source>
</reference>
<dbReference type="Pfam" id="PF04628">
    <property type="entry name" value="Sedlin_N"/>
    <property type="match status" value="1"/>
</dbReference>
<dbReference type="Gene3D" id="3.30.450.70">
    <property type="match status" value="1"/>
</dbReference>
<dbReference type="InterPro" id="IPR006722">
    <property type="entry name" value="Sedlin"/>
</dbReference>
<dbReference type="InterPro" id="IPR011012">
    <property type="entry name" value="Longin-like_dom_sf"/>
</dbReference>
<dbReference type="CDD" id="cd14854">
    <property type="entry name" value="TRAPPC2L"/>
    <property type="match status" value="1"/>
</dbReference>
<sequence>MTITCAAVVGRANNPLYLEACKPASDEEVLKYHYVVHCALDTVEEKVALRTQPGEIADSYLGMLYPTEDHKVYGYVSNTSIKFIFVVEEPAPKDEDMRALFKRFHAAFIDVVSNPFYEIGQPITSTSFDASVRTIVTTV</sequence>
<organism evidence="3 4">
    <name type="scientific">Symbiochloris irregularis</name>
    <dbReference type="NCBI Taxonomy" id="706552"/>
    <lineage>
        <taxon>Eukaryota</taxon>
        <taxon>Viridiplantae</taxon>
        <taxon>Chlorophyta</taxon>
        <taxon>core chlorophytes</taxon>
        <taxon>Trebouxiophyceae</taxon>
        <taxon>Trebouxiales</taxon>
        <taxon>Trebouxiaceae</taxon>
        <taxon>Symbiochloris</taxon>
    </lineage>
</organism>
<gene>
    <name evidence="3" type="ORF">WJX73_002139</name>
</gene>
<evidence type="ECO:0000313" key="3">
    <source>
        <dbReference type="EMBL" id="KAK9799812.1"/>
    </source>
</evidence>
<dbReference type="PANTHER" id="PTHR12403">
    <property type="entry name" value="TRAFFICKING PROTEIN PARTICLE COMPLEX SUBUNIT 2"/>
    <property type="match status" value="1"/>
</dbReference>
<name>A0AAW1NYY3_9CHLO</name>
<protein>
    <recommendedName>
        <fullName evidence="2">Trafficking protein particle complex subunit 2-like protein</fullName>
    </recommendedName>
</protein>
<dbReference type="GO" id="GO:0006888">
    <property type="term" value="P:endoplasmic reticulum to Golgi vesicle-mediated transport"/>
    <property type="evidence" value="ECO:0007669"/>
    <property type="project" value="InterPro"/>
</dbReference>
<proteinExistence type="inferred from homology"/>
<comment type="similarity">
    <text evidence="1">Belongs to the TRAPP small subunits family. Sedlin subfamily.</text>
</comment>
<dbReference type="GO" id="GO:0005737">
    <property type="term" value="C:cytoplasm"/>
    <property type="evidence" value="ECO:0007669"/>
    <property type="project" value="GOC"/>
</dbReference>
<dbReference type="AlphaFoldDB" id="A0AAW1NYY3"/>
<dbReference type="Proteomes" id="UP001465755">
    <property type="component" value="Unassembled WGS sequence"/>
</dbReference>
<dbReference type="SUPFAM" id="SSF64356">
    <property type="entry name" value="SNARE-like"/>
    <property type="match status" value="1"/>
</dbReference>
<comment type="caution">
    <text evidence="3">The sequence shown here is derived from an EMBL/GenBank/DDBJ whole genome shotgun (WGS) entry which is preliminary data.</text>
</comment>
<evidence type="ECO:0000256" key="1">
    <source>
        <dbReference type="ARBA" id="ARBA00006626"/>
    </source>
</evidence>
<keyword evidence="4" id="KW-1185">Reference proteome</keyword>